<organism evidence="1 2">
    <name type="scientific">Christensenella minuta</name>
    <dbReference type="NCBI Taxonomy" id="626937"/>
    <lineage>
        <taxon>Bacteria</taxon>
        <taxon>Bacillati</taxon>
        <taxon>Bacillota</taxon>
        <taxon>Clostridia</taxon>
        <taxon>Christensenellales</taxon>
        <taxon>Christensenellaceae</taxon>
        <taxon>Christensenella</taxon>
    </lineage>
</organism>
<sequence>MTKKEFLAELRNYGIKGLKARRTAKQMYALHGSYDNAFASINGMQRGLQGAFTGLTKAINMMAKSIGGDMEEW</sequence>
<evidence type="ECO:0000313" key="1">
    <source>
        <dbReference type="EMBL" id="KXK66966.1"/>
    </source>
</evidence>
<dbReference type="STRING" id="626937.HMPREF3293_00178"/>
<proteinExistence type="predicted"/>
<dbReference type="Proteomes" id="UP000070366">
    <property type="component" value="Unassembled WGS sequence"/>
</dbReference>
<dbReference type="EMBL" id="LSZW01000015">
    <property type="protein sequence ID" value="KXK66966.1"/>
    <property type="molecule type" value="Genomic_DNA"/>
</dbReference>
<name>A0A136Q8Q1_9FIRM</name>
<dbReference type="RefSeq" id="WP_066521164.1">
    <property type="nucleotide sequence ID" value="NZ_CABMOF010000004.1"/>
</dbReference>
<accession>A0A136Q8Q1</accession>
<dbReference type="AlphaFoldDB" id="A0A136Q8Q1"/>
<comment type="caution">
    <text evidence="1">The sequence shown here is derived from an EMBL/GenBank/DDBJ whole genome shotgun (WGS) entry which is preliminary data.</text>
</comment>
<reference evidence="1 2" key="1">
    <citation type="submission" date="2016-02" db="EMBL/GenBank/DDBJ databases">
        <authorList>
            <person name="Wen L."/>
            <person name="He K."/>
            <person name="Yang H."/>
        </authorList>
    </citation>
    <scope>NUCLEOTIDE SEQUENCE [LARGE SCALE GENOMIC DNA]</scope>
    <source>
        <strain evidence="1 2">DSM 22607</strain>
    </source>
</reference>
<dbReference type="KEGG" id="cmiu:B1H56_12875"/>
<protein>
    <submittedName>
        <fullName evidence="1">Uncharacterized protein</fullName>
    </submittedName>
</protein>
<evidence type="ECO:0000313" key="2">
    <source>
        <dbReference type="Proteomes" id="UP000070366"/>
    </source>
</evidence>
<gene>
    <name evidence="1" type="ORF">HMPREF3293_00178</name>
</gene>
<keyword evidence="2" id="KW-1185">Reference proteome</keyword>
<dbReference type="KEGG" id="cmiu:B1H56_12685"/>